<comment type="caution">
    <text evidence="1">The sequence shown here is derived from an EMBL/GenBank/DDBJ whole genome shotgun (WGS) entry which is preliminary data.</text>
</comment>
<gene>
    <name evidence="1" type="ORF">FYJ39_03700</name>
</gene>
<sequence>MAYSVTNGAVGKSPLIDKMNQLPVAQVKRMASKQMEQLVFGHRNKIYPPIPVSFDACKKEVKTQLHRYQEKR</sequence>
<evidence type="ECO:0000313" key="1">
    <source>
        <dbReference type="EMBL" id="MSS35706.1"/>
    </source>
</evidence>
<dbReference type="EMBL" id="VUMD01000002">
    <property type="protein sequence ID" value="MSS35706.1"/>
    <property type="molecule type" value="Genomic_DNA"/>
</dbReference>
<dbReference type="Proteomes" id="UP000429958">
    <property type="component" value="Unassembled WGS sequence"/>
</dbReference>
<name>A0A7X2NJ62_9CLOT</name>
<accession>A0A7X2NJ62</accession>
<protein>
    <submittedName>
        <fullName evidence="1">Uncharacterized protein</fullName>
    </submittedName>
</protein>
<organism evidence="1 2">
    <name type="scientific">Clostridium porci</name>
    <dbReference type="NCBI Taxonomy" id="2605778"/>
    <lineage>
        <taxon>Bacteria</taxon>
        <taxon>Bacillati</taxon>
        <taxon>Bacillota</taxon>
        <taxon>Clostridia</taxon>
        <taxon>Eubacteriales</taxon>
        <taxon>Clostridiaceae</taxon>
        <taxon>Clostridium</taxon>
    </lineage>
</organism>
<keyword evidence="2" id="KW-1185">Reference proteome</keyword>
<proteinExistence type="predicted"/>
<evidence type="ECO:0000313" key="2">
    <source>
        <dbReference type="Proteomes" id="UP000429958"/>
    </source>
</evidence>
<dbReference type="RefSeq" id="WP_154471098.1">
    <property type="nucleotide sequence ID" value="NZ_DBEWUL010000101.1"/>
</dbReference>
<reference evidence="1 2" key="1">
    <citation type="submission" date="2019-08" db="EMBL/GenBank/DDBJ databases">
        <title>In-depth cultivation of the pig gut microbiome towards novel bacterial diversity and tailored functional studies.</title>
        <authorList>
            <person name="Wylensek D."/>
            <person name="Hitch T.C.A."/>
            <person name="Clavel T."/>
        </authorList>
    </citation>
    <scope>NUCLEOTIDE SEQUENCE [LARGE SCALE GENOMIC DNA]</scope>
    <source>
        <strain evidence="1 2">WCA-389-WT-23D1</strain>
    </source>
</reference>
<dbReference type="AlphaFoldDB" id="A0A7X2NJ62"/>